<dbReference type="Proteomes" id="UP000179807">
    <property type="component" value="Unassembled WGS sequence"/>
</dbReference>
<feature type="compositionally biased region" description="Basic and acidic residues" evidence="1">
    <location>
        <begin position="961"/>
        <end position="971"/>
    </location>
</feature>
<dbReference type="RefSeq" id="XP_068353292.1">
    <property type="nucleotide sequence ID" value="XM_068508965.1"/>
</dbReference>
<feature type="compositionally biased region" description="Acidic residues" evidence="1">
    <location>
        <begin position="889"/>
        <end position="908"/>
    </location>
</feature>
<feature type="compositionally biased region" description="Polar residues" evidence="1">
    <location>
        <begin position="343"/>
        <end position="354"/>
    </location>
</feature>
<reference evidence="2" key="1">
    <citation type="submission" date="2016-10" db="EMBL/GenBank/DDBJ databases">
        <authorList>
            <person name="Benchimol M."/>
            <person name="Almeida L.G."/>
            <person name="Vasconcelos A.T."/>
            <person name="Perreira-Neves A."/>
            <person name="Rosa I.A."/>
            <person name="Tasca T."/>
            <person name="Bogo M.R."/>
            <person name="de Souza W."/>
        </authorList>
    </citation>
    <scope>NUCLEOTIDE SEQUENCE [LARGE SCALE GENOMIC DNA]</scope>
    <source>
        <strain evidence="2">K</strain>
    </source>
</reference>
<feature type="region of interest" description="Disordered" evidence="1">
    <location>
        <begin position="343"/>
        <end position="364"/>
    </location>
</feature>
<keyword evidence="3" id="KW-1185">Reference proteome</keyword>
<gene>
    <name evidence="2" type="ORF">TRFO_33230</name>
</gene>
<evidence type="ECO:0008006" key="4">
    <source>
        <dbReference type="Google" id="ProtNLM"/>
    </source>
</evidence>
<protein>
    <recommendedName>
        <fullName evidence="4">ENTH domain-containing protein</fullName>
    </recommendedName>
</protein>
<feature type="region of interest" description="Disordered" evidence="1">
    <location>
        <begin position="1330"/>
        <end position="1360"/>
    </location>
</feature>
<accession>A0A1J4JRK7</accession>
<feature type="compositionally biased region" description="Acidic residues" evidence="1">
    <location>
        <begin position="950"/>
        <end position="960"/>
    </location>
</feature>
<evidence type="ECO:0000313" key="2">
    <source>
        <dbReference type="EMBL" id="OHT00156.1"/>
    </source>
</evidence>
<feature type="region of interest" description="Disordered" evidence="1">
    <location>
        <begin position="108"/>
        <end position="141"/>
    </location>
</feature>
<feature type="compositionally biased region" description="Polar residues" evidence="1">
    <location>
        <begin position="439"/>
        <end position="448"/>
    </location>
</feature>
<feature type="compositionally biased region" description="Polar residues" evidence="1">
    <location>
        <begin position="1178"/>
        <end position="1191"/>
    </location>
</feature>
<feature type="region of interest" description="Disordered" evidence="1">
    <location>
        <begin position="1075"/>
        <end position="1146"/>
    </location>
</feature>
<evidence type="ECO:0000313" key="3">
    <source>
        <dbReference type="Proteomes" id="UP000179807"/>
    </source>
</evidence>
<dbReference type="VEuPathDB" id="TrichDB:TRFO_33230"/>
<feature type="compositionally biased region" description="Polar residues" evidence="1">
    <location>
        <begin position="1101"/>
        <end position="1125"/>
    </location>
</feature>
<feature type="region of interest" description="Disordered" evidence="1">
    <location>
        <begin position="1178"/>
        <end position="1227"/>
    </location>
</feature>
<feature type="compositionally biased region" description="Low complexity" evidence="1">
    <location>
        <begin position="117"/>
        <end position="131"/>
    </location>
</feature>
<dbReference type="EMBL" id="MLAK01000969">
    <property type="protein sequence ID" value="OHT00156.1"/>
    <property type="molecule type" value="Genomic_DNA"/>
</dbReference>
<feature type="region of interest" description="Disordered" evidence="1">
    <location>
        <begin position="439"/>
        <end position="462"/>
    </location>
</feature>
<name>A0A1J4JRK7_9EUKA</name>
<sequence length="1360" mass="154012">MSSIFKKPSGDKNTKATSSQNIGALVKKAVDGASSKFDKSLIDSIVAASSTEKGSQIIMNALTGIIDHCADNDSVVYKALKLIYICLISNDSIDSNTTNNSISCAQKKSPNKLSIDSTNSKNNQKISNSQNEGNESISSTENNVSHFRANARLFLPEIASITILNFRKPTKIKYRNMLHILGHQIYMNLTVNTPLPSPSSLELDKYINQNVIKKFNSHNRPKTSTVKNEDDQSLQESDLIENHITERSVDLNLNENSENNENYEGNENYENLIQPIPTFPKNEPSFENLIDWDIPDDKPPPKSQDLLTIDDNFLSSIIVASGSSTLPLLNPFLDNPFKNSNELFPSSPQTSNNPFLDPDPATTPNSNINGSYGTLSNNPNNNNNFDNFGFTINNTPNLNKPKNNNSHDTFNNIKIDSYNKSTMMETIPEEDLYNPFMSSQNNQKNSFENSKDNNNEFFDSTFDKKNNSLNKVAPSPSLNQIHTKSFDILVTNNQNSADSFLLDSAIGPRSQSFQTLRETNYDDFNTNPFASNEPQAKNANSYISHGNPFTNDSEFHNHQNQQFNNQQKGQQQILSPKKFDTNVFRQTFDNVSNTNNIITGSSLSTQQRSQSQEFSLNLISHNLTTNLTLKPQESTNDMQILRMRNYQEIPNIELSSIISQNETDETSSNNADLISLVDANSQDHSQSFHDQNDLIDLLDHSSSTTSAQYTSELGSPFYSQNSQSRDAINIQTKITGDTQISLNESPRMIKSIYPSYSFGSGPRSPLRELLSDLNSNDNFRANSEDNNNNHNTLESILEDGDENNQFEPIMEETIENISENKNSSRINLIQQIINNDENNDDNFEPIPLNGEDNYSNSSNHNNIRNNLNNENEYFEPIDNNNSFEPIEQNNDDSFEPINDNMDENDDSFEPISKNSNENEYNDTDNNFDHPDNSFEPINNDDAFESISQNDDNDDNENENDSEPKDLFDYTKKPPQINVTPKQYELINKIHSIRPQVISRRPVEFVPISPPPGQNSYQNNYNYESYQSRDSDAEYFEPINAQNFEDSDFERINGNEDNDDDPEGLSIVQLREKYRNTSSSQCKSLRKKRKVGSDQFEPITLDSENTDSQHSNNYTSESNDTGNNFENNDDDLYDSKNIRSSNSTSFDQITRRDYSKFSKKINPSTSDQFEPIVNSQSDQFEPITSNKGQSDQFEPIPSDEINTESNNENNENDNNNFEPIDNNEDFNQNDFDQQFVQDEQQKSSNDMFEPINEHNNDELFEFIDNNNNGDEIEIQNHSNTDDLNGDNENVDIFISLANNSNNNSSVDILGTPPQPDQQYGGKPARFSIVRTSSSSNDDLPIYDPQQPSNESKSDLINDLFQ</sequence>
<feature type="region of interest" description="Disordered" evidence="1">
    <location>
        <begin position="1303"/>
        <end position="1322"/>
    </location>
</feature>
<feature type="compositionally biased region" description="Polar residues" evidence="1">
    <location>
        <begin position="132"/>
        <end position="141"/>
    </location>
</feature>
<organism evidence="2 3">
    <name type="scientific">Tritrichomonas foetus</name>
    <dbReference type="NCBI Taxonomy" id="1144522"/>
    <lineage>
        <taxon>Eukaryota</taxon>
        <taxon>Metamonada</taxon>
        <taxon>Parabasalia</taxon>
        <taxon>Tritrichomonadida</taxon>
        <taxon>Tritrichomonadidae</taxon>
        <taxon>Tritrichomonas</taxon>
    </lineage>
</organism>
<dbReference type="GeneID" id="94843669"/>
<proteinExistence type="predicted"/>
<evidence type="ECO:0000256" key="1">
    <source>
        <dbReference type="SAM" id="MobiDB-lite"/>
    </source>
</evidence>
<feature type="region of interest" description="Disordered" evidence="1">
    <location>
        <begin position="836"/>
        <end position="974"/>
    </location>
</feature>
<feature type="compositionally biased region" description="Low complexity" evidence="1">
    <location>
        <begin position="1197"/>
        <end position="1227"/>
    </location>
</feature>
<comment type="caution">
    <text evidence="2">The sequence shown here is derived from an EMBL/GenBank/DDBJ whole genome shotgun (WGS) entry which is preliminary data.</text>
</comment>
<feature type="compositionally biased region" description="Low complexity" evidence="1">
    <location>
        <begin position="853"/>
        <end position="871"/>
    </location>
</feature>
<feature type="compositionally biased region" description="Polar residues" evidence="1">
    <location>
        <begin position="1137"/>
        <end position="1146"/>
    </location>
</feature>